<dbReference type="Gene3D" id="3.40.50.1010">
    <property type="entry name" value="5'-nuclease"/>
    <property type="match status" value="1"/>
</dbReference>
<name>A0ABR4KNG7_9EURO</name>
<feature type="region of interest" description="Disordered" evidence="1">
    <location>
        <begin position="223"/>
        <end position="245"/>
    </location>
</feature>
<protein>
    <recommendedName>
        <fullName evidence="4">NYN domain-containing protein</fullName>
    </recommendedName>
</protein>
<dbReference type="EMBL" id="JBFXLU010000018">
    <property type="protein sequence ID" value="KAL2853815.1"/>
    <property type="molecule type" value="Genomic_DNA"/>
</dbReference>
<dbReference type="PANTHER" id="PTHR15837">
    <property type="entry name" value="RAN GUANINE NUCLEOTIDE RELEASE FACTOR"/>
    <property type="match status" value="1"/>
</dbReference>
<evidence type="ECO:0008006" key="4">
    <source>
        <dbReference type="Google" id="ProtNLM"/>
    </source>
</evidence>
<dbReference type="Proteomes" id="UP001610446">
    <property type="component" value="Unassembled WGS sequence"/>
</dbReference>
<evidence type="ECO:0000313" key="3">
    <source>
        <dbReference type="Proteomes" id="UP001610446"/>
    </source>
</evidence>
<feature type="region of interest" description="Disordered" evidence="1">
    <location>
        <begin position="54"/>
        <end position="73"/>
    </location>
</feature>
<keyword evidence="3" id="KW-1185">Reference proteome</keyword>
<reference evidence="2 3" key="1">
    <citation type="submission" date="2024-07" db="EMBL/GenBank/DDBJ databases">
        <title>Section-level genome sequencing and comparative genomics of Aspergillus sections Usti and Cavernicolus.</title>
        <authorList>
            <consortium name="Lawrence Berkeley National Laboratory"/>
            <person name="Nybo J.L."/>
            <person name="Vesth T.C."/>
            <person name="Theobald S."/>
            <person name="Frisvad J.C."/>
            <person name="Larsen T.O."/>
            <person name="Kjaerboelling I."/>
            <person name="Rothschild-Mancinelli K."/>
            <person name="Lyhne E.K."/>
            <person name="Kogle M.E."/>
            <person name="Barry K."/>
            <person name="Clum A."/>
            <person name="Na H."/>
            <person name="Ledsgaard L."/>
            <person name="Lin J."/>
            <person name="Lipzen A."/>
            <person name="Kuo A."/>
            <person name="Riley R."/>
            <person name="Mondo S."/>
            <person name="Labutti K."/>
            <person name="Haridas S."/>
            <person name="Pangalinan J."/>
            <person name="Salamov A.A."/>
            <person name="Simmons B.A."/>
            <person name="Magnuson J.K."/>
            <person name="Chen J."/>
            <person name="Drula E."/>
            <person name="Henrissat B."/>
            <person name="Wiebenga A."/>
            <person name="Lubbers R.J."/>
            <person name="Gomes A.C."/>
            <person name="Makela M.R."/>
            <person name="Stajich J."/>
            <person name="Grigoriev I.V."/>
            <person name="Mortensen U.H."/>
            <person name="De Vries R.P."/>
            <person name="Baker S.E."/>
            <person name="Andersen M.R."/>
        </authorList>
    </citation>
    <scope>NUCLEOTIDE SEQUENCE [LARGE SCALE GENOMIC DNA]</scope>
    <source>
        <strain evidence="2 3">CBS 123904</strain>
    </source>
</reference>
<sequence>MPESPTSTSNWDFTPVINLLRSPTSRGRNQPTFYFDSFPVSPIPSLLSHKLAKHDVERSSAQGQSPCGTNISPGRLGDFDSIWEVLGNSNPSPSSVDSVAQLRNQPGQTQRPTNSVVILKRPLILDKSVEIISPTPRTLSKPISVAKSAGTSNSDNAVIVLSKPDAHSHRQRYQDEIINESASLDSIAMGESDSPSIFDVPPSKSQNIIPMIPPQLGFAAAKAGSFETPPSSFDESDGSMSDTPKQLLNTTRLQPLVYRTAADQRVGLLTKLLSNFPDYAELLIRSGRSKKSRKSDLSSRPIHVFVDMSNIMVGFHDTMKISRNIPINTRIQRIPLAFQNFSLILERGRPTAKRVLVGSDRYAAINQSEKLGYEANILDRVQKVKSLTPRQLKFRKNPRAALYGGGHGSETNDVPEQRWVEQGVDEILHLKILESLVDVNEPATIVLATGDAAEAEFSGGFLRMVERALQRGWKVELVSFSQVTSYSYRKKEFRSRWGDQFQMIALDDYIEELLDM</sequence>
<accession>A0ABR4KNG7</accession>
<comment type="caution">
    <text evidence="2">The sequence shown here is derived from an EMBL/GenBank/DDBJ whole genome shotgun (WGS) entry which is preliminary data.</text>
</comment>
<feature type="compositionally biased region" description="Polar residues" evidence="1">
    <location>
        <begin position="228"/>
        <end position="245"/>
    </location>
</feature>
<dbReference type="CDD" id="cd18724">
    <property type="entry name" value="PIN_LabA-like"/>
    <property type="match status" value="1"/>
</dbReference>
<evidence type="ECO:0000313" key="2">
    <source>
        <dbReference type="EMBL" id="KAL2853815.1"/>
    </source>
</evidence>
<gene>
    <name evidence="2" type="ORF">BJY01DRAFT_206440</name>
</gene>
<feature type="compositionally biased region" description="Polar residues" evidence="1">
    <location>
        <begin position="59"/>
        <end position="72"/>
    </location>
</feature>
<organism evidence="2 3">
    <name type="scientific">Aspergillus pseudoustus</name>
    <dbReference type="NCBI Taxonomy" id="1810923"/>
    <lineage>
        <taxon>Eukaryota</taxon>
        <taxon>Fungi</taxon>
        <taxon>Dikarya</taxon>
        <taxon>Ascomycota</taxon>
        <taxon>Pezizomycotina</taxon>
        <taxon>Eurotiomycetes</taxon>
        <taxon>Eurotiomycetidae</taxon>
        <taxon>Eurotiales</taxon>
        <taxon>Aspergillaceae</taxon>
        <taxon>Aspergillus</taxon>
        <taxon>Aspergillus subgen. Nidulantes</taxon>
    </lineage>
</organism>
<dbReference type="InterPro" id="IPR007681">
    <property type="entry name" value="Mog1"/>
</dbReference>
<evidence type="ECO:0000256" key="1">
    <source>
        <dbReference type="SAM" id="MobiDB-lite"/>
    </source>
</evidence>
<proteinExistence type="predicted"/>
<dbReference type="PANTHER" id="PTHR15837:SF5">
    <property type="entry name" value="NYN DOMAIN-CONTAINING PROTEIN"/>
    <property type="match status" value="1"/>
</dbReference>